<dbReference type="STRING" id="985665.HPL003_18535"/>
<dbReference type="GO" id="GO:0006282">
    <property type="term" value="P:regulation of DNA repair"/>
    <property type="evidence" value="ECO:0007669"/>
    <property type="project" value="UniProtKB-UniRule"/>
</dbReference>
<evidence type="ECO:0000256" key="1">
    <source>
        <dbReference type="ARBA" id="ARBA00004496"/>
    </source>
</evidence>
<comment type="similarity">
    <text evidence="2 5">Belongs to the RecX family.</text>
</comment>
<evidence type="ECO:0000313" key="9">
    <source>
        <dbReference type="EMBL" id="AET60449.1"/>
    </source>
</evidence>
<protein>
    <recommendedName>
        <fullName evidence="3 5">Regulatory protein RecX</fullName>
    </recommendedName>
</protein>
<comment type="subcellular location">
    <subcellularLocation>
        <location evidence="1 5">Cytoplasm</location>
    </subcellularLocation>
</comment>
<dbReference type="Proteomes" id="UP000005876">
    <property type="component" value="Chromosome"/>
</dbReference>
<dbReference type="InterPro" id="IPR053926">
    <property type="entry name" value="RecX_HTH_1st"/>
</dbReference>
<feature type="domain" description="RecX second three-helical" evidence="6">
    <location>
        <begin position="163"/>
        <end position="204"/>
    </location>
</feature>
<dbReference type="GO" id="GO:0005737">
    <property type="term" value="C:cytoplasm"/>
    <property type="evidence" value="ECO:0007669"/>
    <property type="project" value="UniProtKB-SubCell"/>
</dbReference>
<dbReference type="KEGG" id="pta:HPL003_18535"/>
<evidence type="ECO:0000256" key="4">
    <source>
        <dbReference type="ARBA" id="ARBA00022490"/>
    </source>
</evidence>
<evidence type="ECO:0000313" key="10">
    <source>
        <dbReference type="Proteomes" id="UP000005876"/>
    </source>
</evidence>
<name>G7W4P9_PAETH</name>
<evidence type="ECO:0000259" key="8">
    <source>
        <dbReference type="Pfam" id="PF21982"/>
    </source>
</evidence>
<accession>G7W4P9</accession>
<comment type="function">
    <text evidence="5">Modulates RecA activity.</text>
</comment>
<dbReference type="PANTHER" id="PTHR33602:SF1">
    <property type="entry name" value="REGULATORY PROTEIN RECX FAMILY PROTEIN"/>
    <property type="match status" value="1"/>
</dbReference>
<feature type="domain" description="RecX third three-helical" evidence="7">
    <location>
        <begin position="210"/>
        <end position="256"/>
    </location>
</feature>
<sequence length="278" mass="32883">MWPSASYILLLRGGRSQACFREYQSEGSTLQLEDEGEHISKEDEQQGMFLFPDHEELMIRRVEQGQGRKRGRYTIHFGPYSLSVLEDVMIKYNMFKGTTFVKKELEEIVLADEKQQAYVYALRYLGRKPRTRQEIEQRLTQKEMDQAVIDEVLNRLEREQLIDDDLYARQWARQRITSQRKGKMWVRQELRQKGISKASIGEALGEVSDQEEWESALLVGRKKWNQVRGDIMEKKRKTYPFLMRRGYSGDMTRRVVNHLTMVEQDGASDDEELSLWDE</sequence>
<dbReference type="EMBL" id="CP003107">
    <property type="protein sequence ID" value="AET60449.1"/>
    <property type="molecule type" value="Genomic_DNA"/>
</dbReference>
<dbReference type="PANTHER" id="PTHR33602">
    <property type="entry name" value="REGULATORY PROTEIN RECX FAMILY PROTEIN"/>
    <property type="match status" value="1"/>
</dbReference>
<dbReference type="HOGENOM" id="CLU_066607_4_1_9"/>
<dbReference type="InterPro" id="IPR053924">
    <property type="entry name" value="RecX_HTH_2nd"/>
</dbReference>
<dbReference type="Pfam" id="PF02631">
    <property type="entry name" value="RecX_HTH2"/>
    <property type="match status" value="1"/>
</dbReference>
<reference evidence="9 10" key="3">
    <citation type="journal article" date="2012" name="J. Bacteriol.">
        <title>Genome Sequence of Paenibacillus terrae HPL-003, a Xylanase-Producing Bacterium Isolated from Soil Found in Forest Residue.</title>
        <authorList>
            <person name="Shin S.H."/>
            <person name="Kim S."/>
            <person name="Kim J.Y."/>
            <person name="Song H.Y."/>
            <person name="Cho S.J."/>
            <person name="Kim D.R."/>
            <person name="Lee K.I."/>
            <person name="Lim H.K."/>
            <person name="Park N.J."/>
            <person name="Hwang I.T."/>
            <person name="Yang K.S."/>
        </authorList>
    </citation>
    <scope>NUCLEOTIDE SEQUENCE [LARGE SCALE GENOMIC DNA]</scope>
    <source>
        <strain evidence="9 10">HPL-003</strain>
    </source>
</reference>
<dbReference type="InterPro" id="IPR003783">
    <property type="entry name" value="Regulatory_RecX"/>
</dbReference>
<evidence type="ECO:0000256" key="2">
    <source>
        <dbReference type="ARBA" id="ARBA00009695"/>
    </source>
</evidence>
<dbReference type="eggNOG" id="COG2137">
    <property type="taxonomic scope" value="Bacteria"/>
</dbReference>
<evidence type="ECO:0000259" key="7">
    <source>
        <dbReference type="Pfam" id="PF21981"/>
    </source>
</evidence>
<reference key="2">
    <citation type="submission" date="2011-11" db="EMBL/GenBank/DDBJ databases">
        <authorList>
            <person name="Shin S.H."/>
            <person name="Kim S."/>
            <person name="Kim J.Y."/>
        </authorList>
    </citation>
    <scope>NUCLEOTIDE SEQUENCE</scope>
    <source>
        <strain>HPL-003</strain>
    </source>
</reference>
<dbReference type="InterPro" id="IPR036388">
    <property type="entry name" value="WH-like_DNA-bd_sf"/>
</dbReference>
<evidence type="ECO:0000256" key="5">
    <source>
        <dbReference type="HAMAP-Rule" id="MF_01114"/>
    </source>
</evidence>
<dbReference type="Pfam" id="PF21982">
    <property type="entry name" value="RecX_HTH1"/>
    <property type="match status" value="1"/>
</dbReference>
<dbReference type="Gene3D" id="1.10.10.10">
    <property type="entry name" value="Winged helix-like DNA-binding domain superfamily/Winged helix DNA-binding domain"/>
    <property type="match status" value="3"/>
</dbReference>
<dbReference type="AlphaFoldDB" id="G7W4P9"/>
<keyword evidence="4 5" id="KW-0963">Cytoplasm</keyword>
<dbReference type="Pfam" id="PF21981">
    <property type="entry name" value="RecX_HTH3"/>
    <property type="match status" value="1"/>
</dbReference>
<dbReference type="HAMAP" id="MF_01114">
    <property type="entry name" value="RecX"/>
    <property type="match status" value="1"/>
</dbReference>
<evidence type="ECO:0000259" key="6">
    <source>
        <dbReference type="Pfam" id="PF02631"/>
    </source>
</evidence>
<feature type="domain" description="RecX first three-helical" evidence="8">
    <location>
        <begin position="117"/>
        <end position="156"/>
    </location>
</feature>
<organism evidence="9 10">
    <name type="scientific">Paenibacillus terrae (strain HPL-003)</name>
    <dbReference type="NCBI Taxonomy" id="985665"/>
    <lineage>
        <taxon>Bacteria</taxon>
        <taxon>Bacillati</taxon>
        <taxon>Bacillota</taxon>
        <taxon>Bacilli</taxon>
        <taxon>Bacillales</taxon>
        <taxon>Paenibacillaceae</taxon>
        <taxon>Paenibacillus</taxon>
    </lineage>
</organism>
<reference evidence="10" key="1">
    <citation type="submission" date="2011-11" db="EMBL/GenBank/DDBJ databases">
        <title>Complete sequence of Paenibacillus terrae HPL-003.</title>
        <authorList>
            <person name="Shin S.H."/>
            <person name="Kim S."/>
            <person name="Kim J.Y."/>
        </authorList>
    </citation>
    <scope>NUCLEOTIDE SEQUENCE [LARGE SCALE GENOMIC DNA]</scope>
    <source>
        <strain evidence="10">HPL-003</strain>
    </source>
</reference>
<gene>
    <name evidence="5" type="primary">recX</name>
    <name evidence="9" type="ordered locus">HPL003_18535</name>
</gene>
<dbReference type="InterPro" id="IPR053925">
    <property type="entry name" value="RecX_HTH_3rd"/>
</dbReference>
<evidence type="ECO:0000256" key="3">
    <source>
        <dbReference type="ARBA" id="ARBA00018111"/>
    </source>
</evidence>
<proteinExistence type="inferred from homology"/>